<dbReference type="PANTHER" id="PTHR37423">
    <property type="entry name" value="SOLUBLE LYTIC MUREIN TRANSGLYCOSYLASE-RELATED"/>
    <property type="match status" value="1"/>
</dbReference>
<dbReference type="CDD" id="cd15830">
    <property type="entry name" value="BamD"/>
    <property type="match status" value="1"/>
</dbReference>
<evidence type="ECO:0000256" key="8">
    <source>
        <dbReference type="SAM" id="SignalP"/>
    </source>
</evidence>
<evidence type="ECO:0000256" key="5">
    <source>
        <dbReference type="ARBA" id="ARBA00023288"/>
    </source>
</evidence>
<evidence type="ECO:0000313" key="10">
    <source>
        <dbReference type="EMBL" id="KEZ78462.1"/>
    </source>
</evidence>
<comment type="function">
    <text evidence="6">Part of the outer membrane protein assembly complex, which is involved in assembly and insertion of beta-barrel proteins into the outer membrane.</text>
</comment>
<evidence type="ECO:0000256" key="1">
    <source>
        <dbReference type="ARBA" id="ARBA00022729"/>
    </source>
</evidence>
<feature type="compositionally biased region" description="Polar residues" evidence="7">
    <location>
        <begin position="294"/>
        <end position="304"/>
    </location>
</feature>
<dbReference type="GO" id="GO:0051205">
    <property type="term" value="P:protein insertion into membrane"/>
    <property type="evidence" value="ECO:0007669"/>
    <property type="project" value="UniProtKB-UniRule"/>
</dbReference>
<dbReference type="RefSeq" id="WP_051883057.1">
    <property type="nucleotide sequence ID" value="NZ_APNK01000004.1"/>
</dbReference>
<keyword evidence="5 6" id="KW-0449">Lipoprotein</keyword>
<dbReference type="PROSITE" id="PS51257">
    <property type="entry name" value="PROKAR_LIPOPROTEIN"/>
    <property type="match status" value="1"/>
</dbReference>
<dbReference type="Gene3D" id="1.25.40.10">
    <property type="entry name" value="Tetratricopeptide repeat domain"/>
    <property type="match status" value="1"/>
</dbReference>
<dbReference type="HAMAP" id="MF_00922">
    <property type="entry name" value="OM_assembly_BamD"/>
    <property type="match status" value="1"/>
</dbReference>
<dbReference type="SUPFAM" id="SSF48452">
    <property type="entry name" value="TPR-like"/>
    <property type="match status" value="1"/>
</dbReference>
<sequence>MRKIVLALGVIVTLVMAGCASDKGINETGYSKTPLTDRQGHKLKSADAKRLYKSARDFLMHGQPSQALPLYAEVSARFPFSKYASQSELETVTAHYEAHDYDQAVDAADRFIKQHPRNAHVDYVYYMRGLSNYARNNPSLLGSDPDKRNVQYLKQAFNDFSLLLKNYPNSDYAKDAQLHMINIRNRVAAHELHIAEYYYTRRAYVAASRRAADIVKHYQGSDSVPRALEIMEQSYAKLNLPDLAEDTRAILQVSYPNYLLHRKEFYRQQAGDKPDYTLPDLGAPPSIGSPAGDNKSSSNDNGGD</sequence>
<accession>A0A084IP28</accession>
<dbReference type="GO" id="GO:0043165">
    <property type="term" value="P:Gram-negative-bacterium-type cell outer membrane assembly"/>
    <property type="evidence" value="ECO:0007669"/>
    <property type="project" value="UniProtKB-UniRule"/>
</dbReference>
<evidence type="ECO:0000256" key="4">
    <source>
        <dbReference type="ARBA" id="ARBA00023237"/>
    </source>
</evidence>
<comment type="subunit">
    <text evidence="6">Part of the Bam complex.</text>
</comment>
<keyword evidence="1 6" id="KW-0732">Signal</keyword>
<dbReference type="Pfam" id="PF13525">
    <property type="entry name" value="YfiO"/>
    <property type="match status" value="1"/>
</dbReference>
<evidence type="ECO:0000259" key="9">
    <source>
        <dbReference type="Pfam" id="PF13525"/>
    </source>
</evidence>
<comment type="subcellular location">
    <subcellularLocation>
        <location evidence="6">Cell outer membrane</location>
        <topology evidence="6">Lipid-anchor</topology>
    </subcellularLocation>
</comment>
<keyword evidence="11" id="KW-1185">Reference proteome</keyword>
<feature type="chain" id="PRO_5008982065" description="Outer membrane protein assembly factor BamD" evidence="8">
    <location>
        <begin position="18"/>
        <end position="304"/>
    </location>
</feature>
<dbReference type="NCBIfam" id="TIGR03302">
    <property type="entry name" value="OM_YfiO"/>
    <property type="match status" value="1"/>
</dbReference>
<keyword evidence="4 6" id="KW-0998">Cell outer membrane</keyword>
<evidence type="ECO:0000256" key="7">
    <source>
        <dbReference type="SAM" id="MobiDB-lite"/>
    </source>
</evidence>
<dbReference type="GO" id="GO:1990063">
    <property type="term" value="C:Bam protein complex"/>
    <property type="evidence" value="ECO:0007669"/>
    <property type="project" value="TreeGrafter"/>
</dbReference>
<feature type="signal peptide" evidence="8">
    <location>
        <begin position="1"/>
        <end position="17"/>
    </location>
</feature>
<name>A0A084IP28_SALHC</name>
<dbReference type="Proteomes" id="UP000028302">
    <property type="component" value="Unassembled WGS sequence"/>
</dbReference>
<dbReference type="STRING" id="1304275.C41B8_04501"/>
<keyword evidence="2 6" id="KW-0472">Membrane</keyword>
<feature type="domain" description="Outer membrane lipoprotein BamD-like" evidence="9">
    <location>
        <begin position="46"/>
        <end position="247"/>
    </location>
</feature>
<protein>
    <recommendedName>
        <fullName evidence="6">Outer membrane protein assembly factor BamD</fullName>
    </recommendedName>
</protein>
<dbReference type="InterPro" id="IPR017689">
    <property type="entry name" value="BamD"/>
</dbReference>
<gene>
    <name evidence="6" type="primary">bamD</name>
    <name evidence="10" type="ORF">C41B8_04501</name>
</gene>
<dbReference type="PANTHER" id="PTHR37423:SF1">
    <property type="entry name" value="OUTER MEMBRANE PROTEIN ASSEMBLY FACTOR BAMD"/>
    <property type="match status" value="1"/>
</dbReference>
<evidence type="ECO:0000313" key="11">
    <source>
        <dbReference type="Proteomes" id="UP000028302"/>
    </source>
</evidence>
<evidence type="ECO:0000256" key="6">
    <source>
        <dbReference type="HAMAP-Rule" id="MF_00922"/>
    </source>
</evidence>
<dbReference type="eggNOG" id="COG4105">
    <property type="taxonomic scope" value="Bacteria"/>
</dbReference>
<keyword evidence="3 6" id="KW-0564">Palmitate</keyword>
<organism evidence="10 11">
    <name type="scientific">Salinisphaera hydrothermalis (strain C41B8)</name>
    <dbReference type="NCBI Taxonomy" id="1304275"/>
    <lineage>
        <taxon>Bacteria</taxon>
        <taxon>Pseudomonadati</taxon>
        <taxon>Pseudomonadota</taxon>
        <taxon>Gammaproteobacteria</taxon>
        <taxon>Salinisphaerales</taxon>
        <taxon>Salinisphaeraceae</taxon>
        <taxon>Salinisphaera</taxon>
    </lineage>
</organism>
<proteinExistence type="inferred from homology"/>
<comment type="similarity">
    <text evidence="6">Belongs to the BamD family.</text>
</comment>
<feature type="region of interest" description="Disordered" evidence="7">
    <location>
        <begin position="271"/>
        <end position="304"/>
    </location>
</feature>
<evidence type="ECO:0000256" key="2">
    <source>
        <dbReference type="ARBA" id="ARBA00023136"/>
    </source>
</evidence>
<dbReference type="InterPro" id="IPR011990">
    <property type="entry name" value="TPR-like_helical_dom_sf"/>
</dbReference>
<dbReference type="InterPro" id="IPR039565">
    <property type="entry name" value="BamD-like"/>
</dbReference>
<evidence type="ECO:0000256" key="3">
    <source>
        <dbReference type="ARBA" id="ARBA00023139"/>
    </source>
</evidence>
<dbReference type="AlphaFoldDB" id="A0A084IP28"/>
<dbReference type="EMBL" id="APNK01000004">
    <property type="protein sequence ID" value="KEZ78462.1"/>
    <property type="molecule type" value="Genomic_DNA"/>
</dbReference>
<dbReference type="OrthoDB" id="9779191at2"/>
<reference evidence="10 11" key="1">
    <citation type="submission" date="2013-03" db="EMBL/GenBank/DDBJ databases">
        <title>Salinisphaera hydrothermalis C41B8 Genome Sequencing.</title>
        <authorList>
            <person name="Li C."/>
            <person name="Lai Q."/>
            <person name="Shao Z."/>
        </authorList>
    </citation>
    <scope>NUCLEOTIDE SEQUENCE [LARGE SCALE GENOMIC DNA]</scope>
    <source>
        <strain evidence="10 11">C41B8</strain>
    </source>
</reference>
<comment type="caution">
    <text evidence="10">The sequence shown here is derived from an EMBL/GenBank/DDBJ whole genome shotgun (WGS) entry which is preliminary data.</text>
</comment>